<keyword evidence="12" id="KW-1185">Reference proteome</keyword>
<reference evidence="11 12" key="1">
    <citation type="submission" date="2020-08" db="EMBL/GenBank/DDBJ databases">
        <authorList>
            <person name="Hejnol A."/>
        </authorList>
    </citation>
    <scope>NUCLEOTIDE SEQUENCE [LARGE SCALE GENOMIC DNA]</scope>
</reference>
<keyword evidence="4" id="KW-0507">mRNA processing</keyword>
<keyword evidence="7" id="KW-0539">Nucleus</keyword>
<dbReference type="InterPro" id="IPR034237">
    <property type="entry name" value="FOX1_RRM"/>
</dbReference>
<dbReference type="GO" id="GO:0005634">
    <property type="term" value="C:nucleus"/>
    <property type="evidence" value="ECO:0007669"/>
    <property type="project" value="UniProtKB-SubCell"/>
</dbReference>
<feature type="site" description="Interaction with RNA" evidence="8">
    <location>
        <position position="171"/>
    </location>
</feature>
<keyword evidence="5 8" id="KW-0694">RNA-binding</keyword>
<feature type="compositionally biased region" description="Low complexity" evidence="9">
    <location>
        <begin position="98"/>
        <end position="110"/>
    </location>
</feature>
<evidence type="ECO:0000313" key="11">
    <source>
        <dbReference type="EMBL" id="CAD5123781.1"/>
    </source>
</evidence>
<dbReference type="OrthoDB" id="5382468at2759"/>
<evidence type="ECO:0000256" key="9">
    <source>
        <dbReference type="SAM" id="MobiDB-lite"/>
    </source>
</evidence>
<dbReference type="Proteomes" id="UP000549394">
    <property type="component" value="Unassembled WGS sequence"/>
</dbReference>
<dbReference type="InterPro" id="IPR012677">
    <property type="entry name" value="Nucleotide-bd_a/b_plait_sf"/>
</dbReference>
<feature type="site" description="Interaction with RNA" evidence="8">
    <location>
        <position position="129"/>
    </location>
</feature>
<protein>
    <submittedName>
        <fullName evidence="11">DgyrCDS12090</fullName>
    </submittedName>
</protein>
<keyword evidence="3" id="KW-0963">Cytoplasm</keyword>
<evidence type="ECO:0000256" key="1">
    <source>
        <dbReference type="ARBA" id="ARBA00004123"/>
    </source>
</evidence>
<dbReference type="GO" id="GO:0000381">
    <property type="term" value="P:regulation of alternative mRNA splicing, via spliceosome"/>
    <property type="evidence" value="ECO:0007669"/>
    <property type="project" value="InterPro"/>
</dbReference>
<sequence>MANDSTTPQTSSTPLFWLPQTYVAPSGNHPMFVAAAAAAAQNPMVQYPMTAASSIDELNAAVAAAVPSEQTDQTDAASIVSAAVTTTSQQQQLTTTTITTNTPPASTTATENEIDNRRSTSPQVTGPKRLHVSNIPFRYREADLRALLGQFGTILDVEIIFNERGSKGFGFVTFANSADADRAREKMNGQVVEGRKIEVNNATARIMTRKKDSTAAEALRSSVAALQRSGRVRPTATIPIAGLRTPIQIQLPGLFQDPYLANLTAAFGAERYPHLAATYGARYALPTVATAAYTGNSGIGRELTADPYLGHSIGPVAGYGAIYRAASGGYQRFAPY</sequence>
<feature type="site" description="Interaction with RNA" evidence="8">
    <location>
        <position position="162"/>
    </location>
</feature>
<dbReference type="AlphaFoldDB" id="A0A7I8W8G9"/>
<feature type="site" description="Interaction with RNA" evidence="8">
    <location>
        <position position="205"/>
    </location>
</feature>
<dbReference type="InterPro" id="IPR000504">
    <property type="entry name" value="RRM_dom"/>
</dbReference>
<dbReference type="Gene3D" id="3.30.70.330">
    <property type="match status" value="1"/>
</dbReference>
<dbReference type="PROSITE" id="PS50102">
    <property type="entry name" value="RRM"/>
    <property type="match status" value="1"/>
</dbReference>
<evidence type="ECO:0000256" key="8">
    <source>
        <dbReference type="PIRSR" id="PIRSR037932-1"/>
    </source>
</evidence>
<dbReference type="GO" id="GO:0005737">
    <property type="term" value="C:cytoplasm"/>
    <property type="evidence" value="ECO:0007669"/>
    <property type="project" value="UniProtKB-SubCell"/>
</dbReference>
<evidence type="ECO:0000259" key="10">
    <source>
        <dbReference type="PROSITE" id="PS50102"/>
    </source>
</evidence>
<evidence type="ECO:0000313" key="12">
    <source>
        <dbReference type="Proteomes" id="UP000549394"/>
    </source>
</evidence>
<dbReference type="Pfam" id="PF00076">
    <property type="entry name" value="RRM_1"/>
    <property type="match status" value="1"/>
</dbReference>
<evidence type="ECO:0000256" key="3">
    <source>
        <dbReference type="ARBA" id="ARBA00022490"/>
    </source>
</evidence>
<proteinExistence type="predicted"/>
<dbReference type="PANTHER" id="PTHR15597:SF22">
    <property type="entry name" value="RNA-BINDING FOX PROTEIN 1, ISOFORM H"/>
    <property type="match status" value="1"/>
</dbReference>
<dbReference type="EMBL" id="CAJFCJ010000019">
    <property type="protein sequence ID" value="CAD5123781.1"/>
    <property type="molecule type" value="Genomic_DNA"/>
</dbReference>
<dbReference type="GO" id="GO:0003729">
    <property type="term" value="F:mRNA binding"/>
    <property type="evidence" value="ECO:0007669"/>
    <property type="project" value="TreeGrafter"/>
</dbReference>
<feature type="site" description="Interaction with RNA" evidence="8">
    <location>
        <position position="195"/>
    </location>
</feature>
<organism evidence="11 12">
    <name type="scientific">Dimorphilus gyrociliatus</name>
    <dbReference type="NCBI Taxonomy" id="2664684"/>
    <lineage>
        <taxon>Eukaryota</taxon>
        <taxon>Metazoa</taxon>
        <taxon>Spiralia</taxon>
        <taxon>Lophotrochozoa</taxon>
        <taxon>Annelida</taxon>
        <taxon>Polychaeta</taxon>
        <taxon>Polychaeta incertae sedis</taxon>
        <taxon>Dinophilidae</taxon>
        <taxon>Dimorphilus</taxon>
    </lineage>
</organism>
<dbReference type="SMART" id="SM00360">
    <property type="entry name" value="RRM"/>
    <property type="match status" value="1"/>
</dbReference>
<dbReference type="SUPFAM" id="SSF54928">
    <property type="entry name" value="RNA-binding domain, RBD"/>
    <property type="match status" value="1"/>
</dbReference>
<accession>A0A7I8W8G9</accession>
<dbReference type="InterPro" id="IPR035979">
    <property type="entry name" value="RBD_domain_sf"/>
</dbReference>
<evidence type="ECO:0000256" key="2">
    <source>
        <dbReference type="ARBA" id="ARBA00004496"/>
    </source>
</evidence>
<evidence type="ECO:0000256" key="5">
    <source>
        <dbReference type="ARBA" id="ARBA00022884"/>
    </source>
</evidence>
<dbReference type="GO" id="GO:0008380">
    <property type="term" value="P:RNA splicing"/>
    <property type="evidence" value="ECO:0007669"/>
    <property type="project" value="UniProtKB-KW"/>
</dbReference>
<evidence type="ECO:0000256" key="4">
    <source>
        <dbReference type="ARBA" id="ARBA00022664"/>
    </source>
</evidence>
<dbReference type="GO" id="GO:0007399">
    <property type="term" value="P:nervous system development"/>
    <property type="evidence" value="ECO:0007669"/>
    <property type="project" value="InterPro"/>
</dbReference>
<evidence type="ECO:0000256" key="6">
    <source>
        <dbReference type="ARBA" id="ARBA00023187"/>
    </source>
</evidence>
<dbReference type="GO" id="GO:0006397">
    <property type="term" value="P:mRNA processing"/>
    <property type="evidence" value="ECO:0007669"/>
    <property type="project" value="UniProtKB-KW"/>
</dbReference>
<comment type="subcellular location">
    <subcellularLocation>
        <location evidence="2">Cytoplasm</location>
    </subcellularLocation>
    <subcellularLocation>
        <location evidence="1">Nucleus</location>
    </subcellularLocation>
</comment>
<feature type="domain" description="RRM" evidence="10">
    <location>
        <begin position="128"/>
        <end position="204"/>
    </location>
</feature>
<feature type="site" description="Interaction with RNA" evidence="8">
    <location>
        <position position="138"/>
    </location>
</feature>
<dbReference type="CDD" id="cd12407">
    <property type="entry name" value="RRM_FOX1_like"/>
    <property type="match status" value="1"/>
</dbReference>
<keyword evidence="6" id="KW-0508">mRNA splicing</keyword>
<feature type="region of interest" description="Disordered" evidence="9">
    <location>
        <begin position="98"/>
        <end position="128"/>
    </location>
</feature>
<gene>
    <name evidence="11" type="ORF">DGYR_LOCUS11417</name>
</gene>
<dbReference type="FunFam" id="3.30.70.330:FF:000375">
    <property type="entry name" value="RNA binding fox-1 homolog 1"/>
    <property type="match status" value="1"/>
</dbReference>
<feature type="site" description="Interaction with RNA" evidence="8">
    <location>
        <position position="137"/>
    </location>
</feature>
<dbReference type="PANTHER" id="PTHR15597">
    <property type="entry name" value="ATAXIN 2-BINDING PROTEIN 1-RELATED"/>
    <property type="match status" value="1"/>
</dbReference>
<name>A0A7I8W8G9_9ANNE</name>
<evidence type="ECO:0000256" key="7">
    <source>
        <dbReference type="ARBA" id="ARBA00023242"/>
    </source>
</evidence>
<dbReference type="InterPro" id="IPR047131">
    <property type="entry name" value="RBFOX1-like"/>
</dbReference>
<comment type="caution">
    <text evidence="11">The sequence shown here is derived from an EMBL/GenBank/DDBJ whole genome shotgun (WGS) entry which is preliminary data.</text>
</comment>
<feature type="site" description="Interaction with RNA" evidence="8">
    <location>
        <position position="167"/>
    </location>
</feature>